<dbReference type="Proteomes" id="UP000467840">
    <property type="component" value="Chromosome 7"/>
</dbReference>
<evidence type="ECO:0000313" key="2">
    <source>
        <dbReference type="EMBL" id="KAF2295004.1"/>
    </source>
</evidence>
<dbReference type="EMBL" id="JAAGAX010000013">
    <property type="protein sequence ID" value="KAF2295004.1"/>
    <property type="molecule type" value="Genomic_DNA"/>
</dbReference>
<feature type="region of interest" description="Disordered" evidence="1">
    <location>
        <begin position="1"/>
        <end position="46"/>
    </location>
</feature>
<sequence length="189" mass="21408">MQPQSQKTKNDMPAINPEMEVPRPDLPATTKPAISPAKFDPQTTTASGIGETEVDAWYEKLDAGILSWEMKEMAKIEVQLAWPQPRTFNVKTIEIMGLAPRGLISSPRHILDQSLHLLVTAEVAVARDVAVVHSLKMNAQRTRSTLVRERITRKGLRVEMLVVSWKGVEERSRVWESSRKGDKEDQWKK</sequence>
<organism evidence="2 3">
    <name type="scientific">Hevea brasiliensis</name>
    <name type="common">Para rubber tree</name>
    <name type="synonym">Siphonia brasiliensis</name>
    <dbReference type="NCBI Taxonomy" id="3981"/>
    <lineage>
        <taxon>Eukaryota</taxon>
        <taxon>Viridiplantae</taxon>
        <taxon>Streptophyta</taxon>
        <taxon>Embryophyta</taxon>
        <taxon>Tracheophyta</taxon>
        <taxon>Spermatophyta</taxon>
        <taxon>Magnoliopsida</taxon>
        <taxon>eudicotyledons</taxon>
        <taxon>Gunneridae</taxon>
        <taxon>Pentapetalae</taxon>
        <taxon>rosids</taxon>
        <taxon>fabids</taxon>
        <taxon>Malpighiales</taxon>
        <taxon>Euphorbiaceae</taxon>
        <taxon>Crotonoideae</taxon>
        <taxon>Micrandreae</taxon>
        <taxon>Hevea</taxon>
    </lineage>
</organism>
<name>A0A6A6L272_HEVBR</name>
<gene>
    <name evidence="2" type="ORF">GH714_030107</name>
</gene>
<reference evidence="2 3" key="1">
    <citation type="journal article" date="2020" name="Mol. Plant">
        <title>The Chromosome-Based Rubber Tree Genome Provides New Insights into Spurge Genome Evolution and Rubber Biosynthesis.</title>
        <authorList>
            <person name="Liu J."/>
            <person name="Shi C."/>
            <person name="Shi C.C."/>
            <person name="Li W."/>
            <person name="Zhang Q.J."/>
            <person name="Zhang Y."/>
            <person name="Li K."/>
            <person name="Lu H.F."/>
            <person name="Shi C."/>
            <person name="Zhu S.T."/>
            <person name="Xiao Z.Y."/>
            <person name="Nan H."/>
            <person name="Yue Y."/>
            <person name="Zhu X.G."/>
            <person name="Wu Y."/>
            <person name="Hong X.N."/>
            <person name="Fan G.Y."/>
            <person name="Tong Y."/>
            <person name="Zhang D."/>
            <person name="Mao C.L."/>
            <person name="Liu Y.L."/>
            <person name="Hao S.J."/>
            <person name="Liu W.Q."/>
            <person name="Lv M.Q."/>
            <person name="Zhang H.B."/>
            <person name="Liu Y."/>
            <person name="Hu-Tang G.R."/>
            <person name="Wang J.P."/>
            <person name="Wang J.H."/>
            <person name="Sun Y.H."/>
            <person name="Ni S.B."/>
            <person name="Chen W.B."/>
            <person name="Zhang X.C."/>
            <person name="Jiao Y.N."/>
            <person name="Eichler E.E."/>
            <person name="Li G.H."/>
            <person name="Liu X."/>
            <person name="Gao L.Z."/>
        </authorList>
    </citation>
    <scope>NUCLEOTIDE SEQUENCE [LARGE SCALE GENOMIC DNA]</scope>
    <source>
        <strain evidence="3">cv. GT1</strain>
        <tissue evidence="2">Leaf</tissue>
    </source>
</reference>
<evidence type="ECO:0000313" key="3">
    <source>
        <dbReference type="Proteomes" id="UP000467840"/>
    </source>
</evidence>
<keyword evidence="3" id="KW-1185">Reference proteome</keyword>
<comment type="caution">
    <text evidence="2">The sequence shown here is derived from an EMBL/GenBank/DDBJ whole genome shotgun (WGS) entry which is preliminary data.</text>
</comment>
<proteinExistence type="predicted"/>
<evidence type="ECO:0000256" key="1">
    <source>
        <dbReference type="SAM" id="MobiDB-lite"/>
    </source>
</evidence>
<protein>
    <submittedName>
        <fullName evidence="2">Uncharacterized protein</fullName>
    </submittedName>
</protein>
<dbReference type="AlphaFoldDB" id="A0A6A6L272"/>
<accession>A0A6A6L272</accession>